<evidence type="ECO:0008006" key="3">
    <source>
        <dbReference type="Google" id="ProtNLM"/>
    </source>
</evidence>
<comment type="caution">
    <text evidence="1">The sequence shown here is derived from an EMBL/GenBank/DDBJ whole genome shotgun (WGS) entry which is preliminary data.</text>
</comment>
<keyword evidence="2" id="KW-1185">Reference proteome</keyword>
<evidence type="ECO:0000313" key="2">
    <source>
        <dbReference type="Proteomes" id="UP000754710"/>
    </source>
</evidence>
<dbReference type="Proteomes" id="UP000754710">
    <property type="component" value="Unassembled WGS sequence"/>
</dbReference>
<dbReference type="EMBL" id="JAIEZQ010000001">
    <property type="protein sequence ID" value="MBY9074709.1"/>
    <property type="molecule type" value="Genomic_DNA"/>
</dbReference>
<name>A0ABS7RJN9_9ACTN</name>
<evidence type="ECO:0000313" key="1">
    <source>
        <dbReference type="EMBL" id="MBY9074709.1"/>
    </source>
</evidence>
<dbReference type="RefSeq" id="WP_221024352.1">
    <property type="nucleotide sequence ID" value="NZ_JAIEZQ010000001.1"/>
</dbReference>
<reference evidence="1 2" key="1">
    <citation type="submission" date="2021-08" db="EMBL/GenBank/DDBJ databases">
        <title>Nocardioides bacterium WL0053 sp. nov., isolated from the sediment.</title>
        <authorList>
            <person name="Wang L."/>
            <person name="Zhang D."/>
            <person name="Zhang A."/>
        </authorList>
    </citation>
    <scope>NUCLEOTIDE SEQUENCE [LARGE SCALE GENOMIC DNA]</scope>
    <source>
        <strain evidence="1 2">WL0053</strain>
    </source>
</reference>
<dbReference type="Gene3D" id="3.40.830.10">
    <property type="entry name" value="LigB-like"/>
    <property type="match status" value="1"/>
</dbReference>
<protein>
    <recommendedName>
        <fullName evidence="3">Catalytic LigB subunit of aromatic ring-opening dioxygenase</fullName>
    </recommendedName>
</protein>
<proteinExistence type="predicted"/>
<organism evidence="1 2">
    <name type="scientific">Nocardioides jiangsuensis</name>
    <dbReference type="NCBI Taxonomy" id="2866161"/>
    <lineage>
        <taxon>Bacteria</taxon>
        <taxon>Bacillati</taxon>
        <taxon>Actinomycetota</taxon>
        <taxon>Actinomycetes</taxon>
        <taxon>Propionibacteriales</taxon>
        <taxon>Nocardioidaceae</taxon>
        <taxon>Nocardioides</taxon>
    </lineage>
</organism>
<gene>
    <name evidence="1" type="ORF">K1X13_07740</name>
</gene>
<accession>A0ABS7RJN9</accession>
<sequence length="231" mass="23895">MIVAAVVSPHPPLLLRELTGRVDVAAGLRATAVSALAGATASAPDVVVVVGGDHTGGAWDPGLPLDVRRFGTTGARPSPGTPTLPLSLAVGRRLLDEAGWSGPTRMHTVARDASAADVDALAGELTRPGERAVLLVLGDGSARRGEKAPGYLDERAFPYDDELAGALARGDADLLEHLDPGLADELMVLGRSAFAVLGAAVRREGATPQARLLHRDDPFGVTYLVALWQLA</sequence>